<sequence>MAEGEARKRKVEDRAARRADKAARRAKKARRREAGMGLAPSDAAAACVAVAAATALPTAPADSPAAGALAPAAPAAPVRPAARADAPSTPACVAPVLGVAPAAQRTTPAARAPAATASGKGARRARSWAHDKADAKDGAAPFKQGKFSQAEGSVLRGAIERHLHAHPGTYDSVEHFASTAKKGEWLDVCAALPERSIHACYEYCRRHFSQHNYKGKWSAHEEARLRALHAAHGNKWAVIAEELGRERTGVRDKWRELSVPDRRTGAWTEAEDARLLELVSQACSADEQLMAYESAIPWTAIAAQMGGRSAKQCRTGWKRLAQAAGALAPEGGEVDGAELAAALYHSGVRDATEVTWEQFGRNAHRRFQLLCKATESGPAASTLGFRARVVALHRHFEAETSACHVATGRHR</sequence>
<dbReference type="EMBL" id="JAGTXO010000024">
    <property type="protein sequence ID" value="KAG8461797.1"/>
    <property type="molecule type" value="Genomic_DNA"/>
</dbReference>
<dbReference type="InterPro" id="IPR009057">
    <property type="entry name" value="Homeodomain-like_sf"/>
</dbReference>
<dbReference type="InterPro" id="IPR001005">
    <property type="entry name" value="SANT/Myb"/>
</dbReference>
<dbReference type="PROSITE" id="PS51294">
    <property type="entry name" value="HTH_MYB"/>
    <property type="match status" value="2"/>
</dbReference>
<protein>
    <submittedName>
        <fullName evidence="7">Uncharacterized protein</fullName>
    </submittedName>
</protein>
<dbReference type="Pfam" id="PF13921">
    <property type="entry name" value="Myb_DNA-bind_6"/>
    <property type="match status" value="1"/>
</dbReference>
<evidence type="ECO:0000256" key="2">
    <source>
        <dbReference type="ARBA" id="ARBA00023125"/>
    </source>
</evidence>
<feature type="domain" description="Myb-like" evidence="5">
    <location>
        <begin position="209"/>
        <end position="258"/>
    </location>
</feature>
<dbReference type="Gene3D" id="1.10.10.60">
    <property type="entry name" value="Homeodomain-like"/>
    <property type="match status" value="2"/>
</dbReference>
<keyword evidence="8" id="KW-1185">Reference proteome</keyword>
<keyword evidence="2" id="KW-0238">DNA-binding</keyword>
<evidence type="ECO:0000313" key="8">
    <source>
        <dbReference type="Proteomes" id="UP000751190"/>
    </source>
</evidence>
<evidence type="ECO:0000256" key="1">
    <source>
        <dbReference type="ARBA" id="ARBA00004123"/>
    </source>
</evidence>
<dbReference type="PROSITE" id="PS50090">
    <property type="entry name" value="MYB_LIKE"/>
    <property type="match status" value="2"/>
</dbReference>
<dbReference type="SUPFAM" id="SSF46689">
    <property type="entry name" value="Homeodomain-like"/>
    <property type="match status" value="1"/>
</dbReference>
<dbReference type="PANTHER" id="PTHR46380">
    <property type="entry name" value="CYCLIN-D-BINDING MYB-LIKE TRANSCRIPTION FACTOR 1"/>
    <property type="match status" value="1"/>
</dbReference>
<feature type="domain" description="HTH myb-type" evidence="6">
    <location>
        <begin position="214"/>
        <end position="262"/>
    </location>
</feature>
<evidence type="ECO:0000259" key="5">
    <source>
        <dbReference type="PROSITE" id="PS50090"/>
    </source>
</evidence>
<accession>A0A8J6C4K4</accession>
<dbReference type="InterPro" id="IPR017930">
    <property type="entry name" value="Myb_dom"/>
</dbReference>
<feature type="compositionally biased region" description="Low complexity" evidence="4">
    <location>
        <begin position="104"/>
        <end position="117"/>
    </location>
</feature>
<comment type="subcellular location">
    <subcellularLocation>
        <location evidence="1">Nucleus</location>
    </subcellularLocation>
</comment>
<feature type="domain" description="HTH myb-type" evidence="6">
    <location>
        <begin position="263"/>
        <end position="325"/>
    </location>
</feature>
<evidence type="ECO:0000256" key="3">
    <source>
        <dbReference type="ARBA" id="ARBA00023242"/>
    </source>
</evidence>
<dbReference type="GO" id="GO:0003700">
    <property type="term" value="F:DNA-binding transcription factor activity"/>
    <property type="evidence" value="ECO:0007669"/>
    <property type="project" value="TreeGrafter"/>
</dbReference>
<feature type="compositionally biased region" description="Basic and acidic residues" evidence="4">
    <location>
        <begin position="1"/>
        <end position="23"/>
    </location>
</feature>
<dbReference type="AlphaFoldDB" id="A0A8J6C4K4"/>
<name>A0A8J6C4K4_DIALT</name>
<gene>
    <name evidence="7" type="ORF">KFE25_001415</name>
</gene>
<feature type="region of interest" description="Disordered" evidence="4">
    <location>
        <begin position="104"/>
        <end position="132"/>
    </location>
</feature>
<dbReference type="CDD" id="cd00167">
    <property type="entry name" value="SANT"/>
    <property type="match status" value="2"/>
</dbReference>
<feature type="domain" description="Myb-like" evidence="5">
    <location>
        <begin position="259"/>
        <end position="321"/>
    </location>
</feature>
<feature type="region of interest" description="Disordered" evidence="4">
    <location>
        <begin position="1"/>
        <end position="40"/>
    </location>
</feature>
<dbReference type="Proteomes" id="UP000751190">
    <property type="component" value="Unassembled WGS sequence"/>
</dbReference>
<keyword evidence="3" id="KW-0539">Nucleus</keyword>
<organism evidence="7 8">
    <name type="scientific">Diacronema lutheri</name>
    <name type="common">Unicellular marine alga</name>
    <name type="synonym">Monochrysis lutheri</name>
    <dbReference type="NCBI Taxonomy" id="2081491"/>
    <lineage>
        <taxon>Eukaryota</taxon>
        <taxon>Haptista</taxon>
        <taxon>Haptophyta</taxon>
        <taxon>Pavlovophyceae</taxon>
        <taxon>Pavlovales</taxon>
        <taxon>Pavlovaceae</taxon>
        <taxon>Diacronema</taxon>
    </lineage>
</organism>
<dbReference type="GO" id="GO:0000976">
    <property type="term" value="F:transcription cis-regulatory region binding"/>
    <property type="evidence" value="ECO:0007669"/>
    <property type="project" value="TreeGrafter"/>
</dbReference>
<proteinExistence type="predicted"/>
<dbReference type="SMART" id="SM00717">
    <property type="entry name" value="SANT"/>
    <property type="match status" value="3"/>
</dbReference>
<dbReference type="OrthoDB" id="39591at2759"/>
<reference evidence="7" key="1">
    <citation type="submission" date="2021-05" db="EMBL/GenBank/DDBJ databases">
        <title>The genome of the haptophyte Pavlova lutheri (Diacronema luteri, Pavlovales) - a model for lipid biosynthesis in eukaryotic algae.</title>
        <authorList>
            <person name="Hulatt C.J."/>
            <person name="Posewitz M.C."/>
        </authorList>
    </citation>
    <scope>NUCLEOTIDE SEQUENCE</scope>
    <source>
        <strain evidence="7">NIVA-4/92</strain>
    </source>
</reference>
<evidence type="ECO:0000259" key="6">
    <source>
        <dbReference type="PROSITE" id="PS51294"/>
    </source>
</evidence>
<dbReference type="PANTHER" id="PTHR46380:SF2">
    <property type="entry name" value="CYCLIN-D-BINDING MYB-LIKE TRANSCRIPTION FACTOR 1"/>
    <property type="match status" value="1"/>
</dbReference>
<dbReference type="GO" id="GO:0005634">
    <property type="term" value="C:nucleus"/>
    <property type="evidence" value="ECO:0007669"/>
    <property type="project" value="UniProtKB-SubCell"/>
</dbReference>
<dbReference type="InterPro" id="IPR051651">
    <property type="entry name" value="DMTF1_DNA-bind_reg"/>
</dbReference>
<evidence type="ECO:0000313" key="7">
    <source>
        <dbReference type="EMBL" id="KAG8461797.1"/>
    </source>
</evidence>
<evidence type="ECO:0000256" key="4">
    <source>
        <dbReference type="SAM" id="MobiDB-lite"/>
    </source>
</evidence>
<comment type="caution">
    <text evidence="7">The sequence shown here is derived from an EMBL/GenBank/DDBJ whole genome shotgun (WGS) entry which is preliminary data.</text>
</comment>